<evidence type="ECO:0000259" key="4">
    <source>
        <dbReference type="Pfam" id="PF09732"/>
    </source>
</evidence>
<sequence>MEYARGEKRKRYDRDPSPTRYRPERARHDSHPRGGQSNGPKGWAHSDQARINQLQEAERHREFLAQEGQFVLRQKRKAAEIRVREGRARPIDWLIVNLRIIDPLEDLINDDVQEEELDFVDPEHVIEELSASQLREVRKEIDQFLDIEYKPTTKDYWRTLRIICKDRPGGVEGKAVRSVSADIDNLLRPKSHEELEKLEKQVNRKLDSDEPIDTDYWQQLLDNLLVYKAKAKLKKLYAYVLDNKLVELRRDNAEAANRAVCELSSTSAPSIRHSKAIDPDALLGLDPKDKSTAIIDEQQFLDSIAIERRKVVKTGYIPASTKSPYAHRGPVVPFGRPTDGDRVASSMFDHEAAKGVEEDEEVFAGEEHVETKNAELWKGKFRPRKPRYFNRVQMGYEWNKYNQTHYDHDKPPPKVVQGYKFHIFYPDLIDPTRAPTYKITREGGRKKGETVAPAGEEDTCIIRFIAGPPYEDIAFRIVDRDWDYSAKHDRGFKSTFEKGILTLHFSFKKVYYRK</sequence>
<dbReference type="SMART" id="SM01050">
    <property type="entry name" value="CactinC_cactus"/>
    <property type="match status" value="1"/>
</dbReference>
<organism evidence="6 7">
    <name type="scientific">Lithohypha guttulata</name>
    <dbReference type="NCBI Taxonomy" id="1690604"/>
    <lineage>
        <taxon>Eukaryota</taxon>
        <taxon>Fungi</taxon>
        <taxon>Dikarya</taxon>
        <taxon>Ascomycota</taxon>
        <taxon>Pezizomycotina</taxon>
        <taxon>Eurotiomycetes</taxon>
        <taxon>Chaetothyriomycetidae</taxon>
        <taxon>Chaetothyriales</taxon>
        <taxon>Trichomeriaceae</taxon>
        <taxon>Lithohypha</taxon>
    </lineage>
</organism>
<evidence type="ECO:0000256" key="3">
    <source>
        <dbReference type="SAM" id="MobiDB-lite"/>
    </source>
</evidence>
<evidence type="ECO:0000313" key="6">
    <source>
        <dbReference type="EMBL" id="KAK5080642.1"/>
    </source>
</evidence>
<name>A0ABR0JZY0_9EURO</name>
<evidence type="ECO:0000259" key="5">
    <source>
        <dbReference type="Pfam" id="PF10312"/>
    </source>
</evidence>
<dbReference type="Proteomes" id="UP001345013">
    <property type="component" value="Unassembled WGS sequence"/>
</dbReference>
<feature type="region of interest" description="Disordered" evidence="3">
    <location>
        <begin position="1"/>
        <end position="48"/>
    </location>
</feature>
<comment type="caution">
    <text evidence="6">The sequence shown here is derived from an EMBL/GenBank/DDBJ whole genome shotgun (WGS) entry which is preliminary data.</text>
</comment>
<feature type="compositionally biased region" description="Basic and acidic residues" evidence="3">
    <location>
        <begin position="1"/>
        <end position="32"/>
    </location>
</feature>
<comment type="similarity">
    <text evidence="1">Belongs to the CACTIN family.</text>
</comment>
<evidence type="ECO:0000256" key="2">
    <source>
        <dbReference type="ARBA" id="ARBA00034534"/>
    </source>
</evidence>
<dbReference type="InterPro" id="IPR019134">
    <property type="entry name" value="Cactin_C"/>
</dbReference>
<evidence type="ECO:0000256" key="1">
    <source>
        <dbReference type="ARBA" id="ARBA00006895"/>
    </source>
</evidence>
<gene>
    <name evidence="6" type="ORF">LTR24_008431</name>
</gene>
<protein>
    <recommendedName>
        <fullName evidence="2">Splicing factor Cactin</fullName>
    </recommendedName>
</protein>
<feature type="domain" description="Splicing factor Cactin C-terminal" evidence="4">
    <location>
        <begin position="377"/>
        <end position="514"/>
    </location>
</feature>
<evidence type="ECO:0000313" key="7">
    <source>
        <dbReference type="Proteomes" id="UP001345013"/>
    </source>
</evidence>
<dbReference type="InterPro" id="IPR018816">
    <property type="entry name" value="Cactin_central"/>
</dbReference>
<accession>A0ABR0JZY0</accession>
<keyword evidence="7" id="KW-1185">Reference proteome</keyword>
<dbReference type="Pfam" id="PF09732">
    <property type="entry name" value="CactinC_cactus"/>
    <property type="match status" value="1"/>
</dbReference>
<reference evidence="6 7" key="1">
    <citation type="submission" date="2023-08" db="EMBL/GenBank/DDBJ databases">
        <title>Black Yeasts Isolated from many extreme environments.</title>
        <authorList>
            <person name="Coleine C."/>
            <person name="Stajich J.E."/>
            <person name="Selbmann L."/>
        </authorList>
    </citation>
    <scope>NUCLEOTIDE SEQUENCE [LARGE SCALE GENOMIC DNA]</scope>
    <source>
        <strain evidence="6 7">CCFEE 5885</strain>
    </source>
</reference>
<dbReference type="Pfam" id="PF10312">
    <property type="entry name" value="Cactin_mid"/>
    <property type="match status" value="1"/>
</dbReference>
<dbReference type="EMBL" id="JAVRRG010000146">
    <property type="protein sequence ID" value="KAK5080642.1"/>
    <property type="molecule type" value="Genomic_DNA"/>
</dbReference>
<proteinExistence type="inferred from homology"/>
<dbReference type="PANTHER" id="PTHR21737">
    <property type="entry name" value="POLYGLUTAMINE BINDING PROTEIN 1/MARVEL MEMBRANE-ASSOCIATING DOMAIN CONTAINING 3"/>
    <property type="match status" value="1"/>
</dbReference>
<dbReference type="PANTHER" id="PTHR21737:SF4">
    <property type="entry name" value="SPLICING FACTOR CACTIN"/>
    <property type="match status" value="1"/>
</dbReference>
<feature type="domain" description="Splicing factor cactin central" evidence="5">
    <location>
        <begin position="54"/>
        <end position="236"/>
    </location>
</feature>